<dbReference type="EMBL" id="JARKIE010000075">
    <property type="protein sequence ID" value="KAJ7689050.1"/>
    <property type="molecule type" value="Genomic_DNA"/>
</dbReference>
<dbReference type="AlphaFoldDB" id="A0AAD7DFI2"/>
<sequence length="187" mass="20861">MASCSTSPKKFPAAWLKPADDKNVIERIYWNTEPAPSSLPPISRLSVDRNDFSGTYLLLGSKAYGVEIGALILRLYFGVVGCIVPIVCAPEFDNDIFVFMLAGSCDTDGKKELYIMMHDQYLKATQLLHCSPGFSSVIDFHLHRPPADDWTPVLPVDGGEEATVSAFLKCGYRQQYEEVEWDSSDWV</sequence>
<proteinExistence type="predicted"/>
<accession>A0AAD7DFI2</accession>
<comment type="caution">
    <text evidence="1">The sequence shown here is derived from an EMBL/GenBank/DDBJ whole genome shotgun (WGS) entry which is preliminary data.</text>
</comment>
<organism evidence="1 2">
    <name type="scientific">Mycena rosella</name>
    <name type="common">Pink bonnet</name>
    <name type="synonym">Agaricus rosellus</name>
    <dbReference type="NCBI Taxonomy" id="1033263"/>
    <lineage>
        <taxon>Eukaryota</taxon>
        <taxon>Fungi</taxon>
        <taxon>Dikarya</taxon>
        <taxon>Basidiomycota</taxon>
        <taxon>Agaricomycotina</taxon>
        <taxon>Agaricomycetes</taxon>
        <taxon>Agaricomycetidae</taxon>
        <taxon>Agaricales</taxon>
        <taxon>Marasmiineae</taxon>
        <taxon>Mycenaceae</taxon>
        <taxon>Mycena</taxon>
    </lineage>
</organism>
<evidence type="ECO:0000313" key="1">
    <source>
        <dbReference type="EMBL" id="KAJ7689050.1"/>
    </source>
</evidence>
<evidence type="ECO:0000313" key="2">
    <source>
        <dbReference type="Proteomes" id="UP001221757"/>
    </source>
</evidence>
<protein>
    <submittedName>
        <fullName evidence="1">Uncharacterized protein</fullName>
    </submittedName>
</protein>
<reference evidence="1" key="1">
    <citation type="submission" date="2023-03" db="EMBL/GenBank/DDBJ databases">
        <title>Massive genome expansion in bonnet fungi (Mycena s.s.) driven by repeated elements and novel gene families across ecological guilds.</title>
        <authorList>
            <consortium name="Lawrence Berkeley National Laboratory"/>
            <person name="Harder C.B."/>
            <person name="Miyauchi S."/>
            <person name="Viragh M."/>
            <person name="Kuo A."/>
            <person name="Thoen E."/>
            <person name="Andreopoulos B."/>
            <person name="Lu D."/>
            <person name="Skrede I."/>
            <person name="Drula E."/>
            <person name="Henrissat B."/>
            <person name="Morin E."/>
            <person name="Kohler A."/>
            <person name="Barry K."/>
            <person name="LaButti K."/>
            <person name="Morin E."/>
            <person name="Salamov A."/>
            <person name="Lipzen A."/>
            <person name="Mereny Z."/>
            <person name="Hegedus B."/>
            <person name="Baldrian P."/>
            <person name="Stursova M."/>
            <person name="Weitz H."/>
            <person name="Taylor A."/>
            <person name="Grigoriev I.V."/>
            <person name="Nagy L.G."/>
            <person name="Martin F."/>
            <person name="Kauserud H."/>
        </authorList>
    </citation>
    <scope>NUCLEOTIDE SEQUENCE</scope>
    <source>
        <strain evidence="1">CBHHK067</strain>
    </source>
</reference>
<dbReference type="Proteomes" id="UP001221757">
    <property type="component" value="Unassembled WGS sequence"/>
</dbReference>
<name>A0AAD7DFI2_MYCRO</name>
<keyword evidence="2" id="KW-1185">Reference proteome</keyword>
<gene>
    <name evidence="1" type="ORF">B0H17DRAFT_1180437</name>
</gene>